<dbReference type="Proteomes" id="UP001597135">
    <property type="component" value="Unassembled WGS sequence"/>
</dbReference>
<proteinExistence type="predicted"/>
<dbReference type="SUPFAM" id="SSF56524">
    <property type="entry name" value="Oxidoreductase molybdopterin-binding domain"/>
    <property type="match status" value="1"/>
</dbReference>
<evidence type="ECO:0000259" key="2">
    <source>
        <dbReference type="Pfam" id="PF00174"/>
    </source>
</evidence>
<feature type="domain" description="Oxidoreductase molybdopterin-binding" evidence="2">
    <location>
        <begin position="78"/>
        <end position="148"/>
    </location>
</feature>
<dbReference type="EMBL" id="JBHTMU010000034">
    <property type="protein sequence ID" value="MFD1343962.1"/>
    <property type="molecule type" value="Genomic_DNA"/>
</dbReference>
<protein>
    <submittedName>
        <fullName evidence="3">Molybdopterin-dependent oxidoreductase</fullName>
    </submittedName>
</protein>
<organism evidence="3 4">
    <name type="scientific">Litorisediminicola beolgyonensis</name>
    <dbReference type="NCBI Taxonomy" id="1173614"/>
    <lineage>
        <taxon>Bacteria</taxon>
        <taxon>Pseudomonadati</taxon>
        <taxon>Pseudomonadota</taxon>
        <taxon>Alphaproteobacteria</taxon>
        <taxon>Rhodobacterales</taxon>
        <taxon>Paracoccaceae</taxon>
        <taxon>Litorisediminicola</taxon>
    </lineage>
</organism>
<reference evidence="4" key="1">
    <citation type="journal article" date="2019" name="Int. J. Syst. Evol. Microbiol.">
        <title>The Global Catalogue of Microorganisms (GCM) 10K type strain sequencing project: providing services to taxonomists for standard genome sequencing and annotation.</title>
        <authorList>
            <consortium name="The Broad Institute Genomics Platform"/>
            <consortium name="The Broad Institute Genome Sequencing Center for Infectious Disease"/>
            <person name="Wu L."/>
            <person name="Ma J."/>
        </authorList>
    </citation>
    <scope>NUCLEOTIDE SEQUENCE [LARGE SCALE GENOMIC DNA]</scope>
    <source>
        <strain evidence="4">CCUG 62953</strain>
    </source>
</reference>
<feature type="signal peptide" evidence="1">
    <location>
        <begin position="1"/>
        <end position="24"/>
    </location>
</feature>
<keyword evidence="4" id="KW-1185">Reference proteome</keyword>
<evidence type="ECO:0000313" key="3">
    <source>
        <dbReference type="EMBL" id="MFD1343962.1"/>
    </source>
</evidence>
<name>A0ABW3ZLC4_9RHOB</name>
<dbReference type="Pfam" id="PF00174">
    <property type="entry name" value="Oxidored_molyb"/>
    <property type="match status" value="1"/>
</dbReference>
<keyword evidence="1" id="KW-0732">Signal</keyword>
<comment type="caution">
    <text evidence="3">The sequence shown here is derived from an EMBL/GenBank/DDBJ whole genome shotgun (WGS) entry which is preliminary data.</text>
</comment>
<dbReference type="RefSeq" id="WP_386805358.1">
    <property type="nucleotide sequence ID" value="NZ_JBHTMU010000034.1"/>
</dbReference>
<feature type="chain" id="PRO_5046754517" evidence="1">
    <location>
        <begin position="25"/>
        <end position="175"/>
    </location>
</feature>
<evidence type="ECO:0000256" key="1">
    <source>
        <dbReference type="SAM" id="SignalP"/>
    </source>
</evidence>
<dbReference type="Gene3D" id="3.90.420.10">
    <property type="entry name" value="Oxidoreductase, molybdopterin-binding domain"/>
    <property type="match status" value="1"/>
</dbReference>
<evidence type="ECO:0000313" key="4">
    <source>
        <dbReference type="Proteomes" id="UP001597135"/>
    </source>
</evidence>
<gene>
    <name evidence="3" type="ORF">ACFQ4E_16150</name>
</gene>
<dbReference type="InterPro" id="IPR036374">
    <property type="entry name" value="OxRdtase_Mopterin-bd_sf"/>
</dbReference>
<accession>A0ABW3ZLC4</accession>
<dbReference type="InterPro" id="IPR000572">
    <property type="entry name" value="OxRdtase_Mopterin-bd_dom"/>
</dbReference>
<sequence>MHRVSRFIFAVFASATLLVSPAIAADPLPAPEGDVLLTITGAIGLTNNPEGDAALFDRAMLEALPVRTIRTATIWTEGVQEFTGVPLADLLERIEVTDRPSLRAAAINDYAIDIPAEDWENDVALIAYERNGAEMSVRDKGPLWVIYPFDDAPELNTEVHFSRSIWQLDRIEIKE</sequence>